<dbReference type="EMBL" id="CAJJDP010000053">
    <property type="protein sequence ID" value="CAD8169322.1"/>
    <property type="molecule type" value="Genomic_DNA"/>
</dbReference>
<feature type="chain" id="PRO_5035768573" evidence="1">
    <location>
        <begin position="19"/>
        <end position="2789"/>
    </location>
</feature>
<reference evidence="2" key="1">
    <citation type="submission" date="2021-01" db="EMBL/GenBank/DDBJ databases">
        <authorList>
            <consortium name="Genoscope - CEA"/>
            <person name="William W."/>
        </authorList>
    </citation>
    <scope>NUCLEOTIDE SEQUENCE</scope>
</reference>
<dbReference type="Proteomes" id="UP000683925">
    <property type="component" value="Unassembled WGS sequence"/>
</dbReference>
<protein>
    <submittedName>
        <fullName evidence="2">Uncharacterized protein</fullName>
    </submittedName>
</protein>
<gene>
    <name evidence="2" type="ORF">POCTA_138.1.T0530158</name>
</gene>
<name>A0A8S1UZV9_PAROT</name>
<organism evidence="2 3">
    <name type="scientific">Paramecium octaurelia</name>
    <dbReference type="NCBI Taxonomy" id="43137"/>
    <lineage>
        <taxon>Eukaryota</taxon>
        <taxon>Sar</taxon>
        <taxon>Alveolata</taxon>
        <taxon>Ciliophora</taxon>
        <taxon>Intramacronucleata</taxon>
        <taxon>Oligohymenophorea</taxon>
        <taxon>Peniculida</taxon>
        <taxon>Parameciidae</taxon>
        <taxon>Paramecium</taxon>
    </lineage>
</organism>
<keyword evidence="3" id="KW-1185">Reference proteome</keyword>
<feature type="signal peptide" evidence="1">
    <location>
        <begin position="1"/>
        <end position="18"/>
    </location>
</feature>
<evidence type="ECO:0000313" key="3">
    <source>
        <dbReference type="Proteomes" id="UP000683925"/>
    </source>
</evidence>
<sequence>MALLLLMQLECLVTITLWTRLLVYQKPMGFHVIMMSNKGQFNYFENACVETKSTDLGCISNLNKKACLQQQRNIDGNEVRCKCNTKSGFFRKRCINANQFHLKKLDCDSNFSIYACVNLSGKKCIWTNNACVSYNTEIQNGENCETIFQVPVTPNLYIREQAIGYNNGFQNGYFCQSVQELQLLKFTCDTLGLNKDACVAIQTAGQKCIFINNICRNFGTEDEISCLSYLNKEACLSISNPELLCVWNSKGCQNYTILNEDSCEMLKNVNPSVCKVMPIFCYYDEINHQCLSPNPNLKQTCATKGLNEIGCLSIKNQKYSQLGIYISTEGCQDLKDDQLNKISCTDSINEDACINVTTPFQYCQWNGEKCLRIPLNQDLDCPLPSENGKYYQVNGNVCQAISKQNIGCKYNLTTQLCERSTGQEICTTPYLNLSACVQISQALACSWREEINKCEIVDVIDQVTKCTDLKYSNPMACSQISEFVNNKAIGCYFDSKTQQCDVLDNDSIAEMECLQLGLNKYGCTMITKVGQRCRWFRGQCTSIRSKEQIAQVSCIELKYVNPGTCSLVTFNKEVCKYSVDGYGCVNSINSSETGDYCNTLGLNSFACSQITRNLEGCYFDKVNNVCVLAPDKKSADESIQAASKLLLNTAKCVASSPTQNICIAIETLGEQCTWNYRLSGCEYQYVQFNEKCLDYNTVEKQKAIPGIFISINANVCASILMNYPNKDPTVLTKEVDSLRGYCQFDGKGNCIKFLQTPCTSECCTEQIGINAHVCSRFTTGKYCYFNEYNKCVKLTDEIVDTSSLQAVKDFYNFKQYKCSSMNVNTCWMIDWSPAQQCYWDGLVCTQINLSDYATFTLLNGYRTTNKYGCQGIEGDKKKTYLMRYYKYVSDTTTCIPYPVVISTCETEGINLNVCLGQSPNIYCKWDKINLQCVTIDDFLSLYTCNEYQNKKACVENPYAPCAFLTSTDKCITSPADINCEDFNVGKDYEGAVNEKACLNITKGGQICKYEPNLKICITVNQASQNNCDLPGINSIGCYYITTANCRWDPINLNCYEEGDVNAIYNLQCNQNVNKQLCLSIIKDNCEWSITNMKCSQVEQLGIVKIDTYYNAQACTNLTGKAYYFTSTNNNATTSCQILTTFTNKCTDYIMNKQACLMNTKGYKCFFDPNEIPEKKCQDFKEVQLVCTSSLQINIEICMNIPTQCYFEESSLSCKTAKVYNTDKCSTLIAAGMHYNRKACASISRTITDKSQEETKKICSKSPLQNNSQQCYFEKYCAWDENTYGCVLQQIVKGSYTPPGQQQSEQCSLTPTTIKCSNIYSEAVCLEFGSGCYFDITQGGCNTYTSNLFKVRDCSQINGTDCTSSKTPNAYCKKVVNSADLTDACEQDAVNQDYCENDQSVTSKSCGSLSDSTTASDCAQASDACYLNPKCISPTSYDGITCTSPGVSKVLCLLLTPPCEFSTGSCTSVSIPTLSSDGQNYYYICNEVNLQTTNQSEYVCGNITAVPCKYSLNTCQNAFFEQCSGLAGLTVSVVACNQCQGFPVAYDYSTNQCKQITSLSSSCDLLSKQSDCQADLKSCHWDDQAKKCQINLHRLNRQSCAQLTTDILAIWDEATNLCEIKAENQIQSLTDCSILSRKACIIPSQSCWINSTTLQCEDATQIMATCQEINGFNAKQQHCLVSYKEPCKWSTTCVSANLTTDPCDGLNKYGCLNIQQKLSCAWSEHDKNCRDIAVNLGLGCNRYSDGFWHYYYQVNPYVCAQLTVGNCYLDTNSNKCTSVGTKTIDCAKHKGINKLACLTSTTDVCKFDSTLVQCIPTPIDDQQCSDLQNTGKCCLNSLNQVSCLSMPNAYCKFYLNTCSTFYVLDKKTPKAAAASSVVPETQKLSSNICDYFNNNIVGAYFIYDTVRLQCINIDKLSPSKYFALCRSVSISQKGCLEKTMEYCQYENNSCQSMSLETVKLQKECNQAYNWKTCISINAFCKFQGGKCVPLGLADTCSNLTNAIVGPQVCAQFPTPCKYNTLTYTCVVVILKTEVCSTLGLSKSGCLAYTPSQFCIFDAVNFRCTSTYDNSLPCTDTNSQKKWYINQAKCQFIKTAGNYCQFTPGDQGECLDIPSNLFTGACLVPDVQTNPITCRMATNQVCFYNLITKKCATGDINIIPWSLGLSFNKIACLKYDNPLFQVKLIWDDDKGCIELTINDLANIQCSSPVNRLACVSITNPSQFCQFKADTSKCESFDYIIPPLDSKLCASLTNVNRFEFCQYASDSCVYNSFDRKCVATSPTINNSGDCFNLGMSKPMCLSFSSNCNFNDERRFCYGGNIFCKDNTPSACKDVKTEPCWIVNSSCKGISFQDLKTIECTNAVNQIGCTSISNPLKVCQYDIQTSTCNEIVALTKPCASYTYVSTSKACELTNDTACKFDFSTKSCKVVSITDVFECDRGLNYQACSIYTRPSLQCKFGKYCYGPTSGILKCADSLNKEVCLNFNYFCTWDFSNSLCIDYNLNGQTCQQLQDQKTVVSSQVCYNAQVQDGSACVFDVYTFTCKIIQPQSCFELESQKQCQSQTELPCVWLNGSCQLFQAVSTDTCQNVGSLGSKNACLSIFRKGQFCQYQDFNCVTYKENYDADNCLNNINKIACISQQTSSCIWKTVQKEIQLVQMLLGSCEKFENPANNDCDSALSYKSCLSISKYGQNCRWIKGECQSIEQQTGVVINYNTYQLINQNACGLVNQDKVRYQEQTKSCQLIKDYETITCKCGKETKGLNREACLSIVNENCKWIPTQSRCAEYQSLCDIK</sequence>
<evidence type="ECO:0000256" key="1">
    <source>
        <dbReference type="SAM" id="SignalP"/>
    </source>
</evidence>
<evidence type="ECO:0000313" key="2">
    <source>
        <dbReference type="EMBL" id="CAD8169322.1"/>
    </source>
</evidence>
<accession>A0A8S1UZV9</accession>
<comment type="caution">
    <text evidence="2">The sequence shown here is derived from an EMBL/GenBank/DDBJ whole genome shotgun (WGS) entry which is preliminary data.</text>
</comment>
<keyword evidence="1" id="KW-0732">Signal</keyword>
<proteinExistence type="predicted"/>
<dbReference type="OMA" id="CETEGIN"/>
<dbReference type="OrthoDB" id="289617at2759"/>